<comment type="caution">
    <text evidence="2">The sequence shown here is derived from an EMBL/GenBank/DDBJ whole genome shotgun (WGS) entry which is preliminary data.</text>
</comment>
<dbReference type="OMA" id="PGNMEPR"/>
<dbReference type="PROSITE" id="PS50011">
    <property type="entry name" value="PROTEIN_KINASE_DOM"/>
    <property type="match status" value="1"/>
</dbReference>
<evidence type="ECO:0000313" key="2">
    <source>
        <dbReference type="EMBL" id="GAQ43940.1"/>
    </source>
</evidence>
<dbReference type="GO" id="GO:0005524">
    <property type="term" value="F:ATP binding"/>
    <property type="evidence" value="ECO:0007669"/>
    <property type="project" value="InterPro"/>
</dbReference>
<dbReference type="GO" id="GO:0004672">
    <property type="term" value="F:protein kinase activity"/>
    <property type="evidence" value="ECO:0007669"/>
    <property type="project" value="InterPro"/>
</dbReference>
<protein>
    <recommendedName>
        <fullName evidence="1">Protein kinase domain-containing protein</fullName>
    </recommendedName>
</protein>
<name>A0A117E1F0_ASPNG</name>
<reference evidence="3" key="1">
    <citation type="journal article" date="2016" name="Genome Announc.">
        <title>Draft genome sequence of Aspergillus niger strain An76.</title>
        <authorList>
            <person name="Gong W."/>
            <person name="Cheng Z."/>
            <person name="Zhang H."/>
            <person name="Liu L."/>
            <person name="Gao P."/>
            <person name="Wang L."/>
        </authorList>
    </citation>
    <scope>NUCLEOTIDE SEQUENCE [LARGE SCALE GENOMIC DNA]</scope>
    <source>
        <strain evidence="3">An76</strain>
    </source>
</reference>
<dbReference type="AlphaFoldDB" id="A0A117E1F0"/>
<dbReference type="VEuPathDB" id="FungiDB:ATCC64974_103960"/>
<dbReference type="Proteomes" id="UP000068243">
    <property type="component" value="Unassembled WGS sequence"/>
</dbReference>
<dbReference type="InterPro" id="IPR011009">
    <property type="entry name" value="Kinase-like_dom_sf"/>
</dbReference>
<sequence length="334" mass="38245">MVYLQQNVSLFDTPSTELPKPPVPYTTGWRFTAESHSVSAPTLVTGGCCTSSESDRVERKQISPVERCLQRPPLPGSRGSDTVSLEVLKVLKGGDGHNSQVFTVRLIASISQSLPENGTELVAKIYDPLYFDDDEGYLNPFLCMDKYYTHEANAYEALAEFQGRGIPKYFGSYSLDLPVDSTRKRAVRMILIEHIRGTTMADAKPALFSQSARQHIMKTIVDLESRIYEKNIWLIDLEPRNILIRSAVDSQPQIVFIDFGDALFNRRRDNPLAMRVNNFLGHYISPLLRWKDVRARLHAFSDWIDWDWDCWLQVEFAHTVPSITPEMRERWSNK</sequence>
<proteinExistence type="predicted"/>
<dbReference type="SUPFAM" id="SSF56112">
    <property type="entry name" value="Protein kinase-like (PK-like)"/>
    <property type="match status" value="1"/>
</dbReference>
<dbReference type="VEuPathDB" id="FungiDB:ASPNIDRAFT2_1140263"/>
<accession>A0A117E1F0</accession>
<gene>
    <name evidence="2" type="ORF">ABL_06601</name>
</gene>
<feature type="domain" description="Protein kinase" evidence="1">
    <location>
        <begin position="87"/>
        <end position="334"/>
    </location>
</feature>
<dbReference type="EMBL" id="BCMY01000011">
    <property type="protein sequence ID" value="GAQ43940.1"/>
    <property type="molecule type" value="Genomic_DNA"/>
</dbReference>
<organism evidence="2 3">
    <name type="scientific">Aspergillus niger</name>
    <dbReference type="NCBI Taxonomy" id="5061"/>
    <lineage>
        <taxon>Eukaryota</taxon>
        <taxon>Fungi</taxon>
        <taxon>Dikarya</taxon>
        <taxon>Ascomycota</taxon>
        <taxon>Pezizomycotina</taxon>
        <taxon>Eurotiomycetes</taxon>
        <taxon>Eurotiomycetidae</taxon>
        <taxon>Eurotiales</taxon>
        <taxon>Aspergillaceae</taxon>
        <taxon>Aspergillus</taxon>
        <taxon>Aspergillus subgen. Circumdati</taxon>
    </lineage>
</organism>
<dbReference type="InterPro" id="IPR000719">
    <property type="entry name" value="Prot_kinase_dom"/>
</dbReference>
<evidence type="ECO:0000313" key="3">
    <source>
        <dbReference type="Proteomes" id="UP000068243"/>
    </source>
</evidence>
<dbReference type="VEuPathDB" id="FungiDB:M747DRAFT_354714"/>
<dbReference type="OrthoDB" id="4267316at2759"/>
<dbReference type="Gene3D" id="1.10.510.10">
    <property type="entry name" value="Transferase(Phosphotransferase) domain 1"/>
    <property type="match status" value="1"/>
</dbReference>
<evidence type="ECO:0000259" key="1">
    <source>
        <dbReference type="PROSITE" id="PS50011"/>
    </source>
</evidence>
<dbReference type="VEuPathDB" id="FungiDB:An08g03120"/>